<dbReference type="EMBL" id="LR999457">
    <property type="protein sequence ID" value="CAE6201317.1"/>
    <property type="molecule type" value="Genomic_DNA"/>
</dbReference>
<proteinExistence type="predicted"/>
<evidence type="ECO:0000313" key="2">
    <source>
        <dbReference type="Proteomes" id="UP000682877"/>
    </source>
</evidence>
<reference evidence="1" key="1">
    <citation type="submission" date="2021-01" db="EMBL/GenBank/DDBJ databases">
        <authorList>
            <person name="Bezrukov I."/>
        </authorList>
    </citation>
    <scope>NUCLEOTIDE SEQUENCE</scope>
</reference>
<keyword evidence="2" id="KW-1185">Reference proteome</keyword>
<dbReference type="Proteomes" id="UP000682877">
    <property type="component" value="Chromosome 7"/>
</dbReference>
<organism evidence="1 2">
    <name type="scientific">Arabidopsis arenosa</name>
    <name type="common">Sand rock-cress</name>
    <name type="synonym">Cardaminopsis arenosa</name>
    <dbReference type="NCBI Taxonomy" id="38785"/>
    <lineage>
        <taxon>Eukaryota</taxon>
        <taxon>Viridiplantae</taxon>
        <taxon>Streptophyta</taxon>
        <taxon>Embryophyta</taxon>
        <taxon>Tracheophyta</taxon>
        <taxon>Spermatophyta</taxon>
        <taxon>Magnoliopsida</taxon>
        <taxon>eudicotyledons</taxon>
        <taxon>Gunneridae</taxon>
        <taxon>Pentapetalae</taxon>
        <taxon>rosids</taxon>
        <taxon>malvids</taxon>
        <taxon>Brassicales</taxon>
        <taxon>Brassicaceae</taxon>
        <taxon>Camelineae</taxon>
        <taxon>Arabidopsis</taxon>
    </lineage>
</organism>
<dbReference type="AlphaFoldDB" id="A0A8S2B4S1"/>
<evidence type="ECO:0000313" key="1">
    <source>
        <dbReference type="EMBL" id="CAE6201317.1"/>
    </source>
</evidence>
<gene>
    <name evidence="1" type="ORF">AARE701A_LOCUS19778</name>
</gene>
<accession>A0A8S2B4S1</accession>
<sequence length="73" mass="8106">MKVQISEAEREIDLVSGSGNAEGECGREVRAVGDRSDGEISQVKFLCHFFRLVWNLIEEDTPKVAEINIGKKA</sequence>
<protein>
    <submittedName>
        <fullName evidence="1">Uncharacterized protein</fullName>
    </submittedName>
</protein>
<name>A0A8S2B4S1_ARAAE</name>